<evidence type="ECO:0000313" key="4">
    <source>
        <dbReference type="Proteomes" id="UP000652219"/>
    </source>
</evidence>
<dbReference type="Proteomes" id="UP000652219">
    <property type="component" value="Unassembled WGS sequence"/>
</dbReference>
<organism evidence="3 4">
    <name type="scientific">Colletotrichum sojae</name>
    <dbReference type="NCBI Taxonomy" id="2175907"/>
    <lineage>
        <taxon>Eukaryota</taxon>
        <taxon>Fungi</taxon>
        <taxon>Dikarya</taxon>
        <taxon>Ascomycota</taxon>
        <taxon>Pezizomycotina</taxon>
        <taxon>Sordariomycetes</taxon>
        <taxon>Hypocreomycetidae</taxon>
        <taxon>Glomerellales</taxon>
        <taxon>Glomerellaceae</taxon>
        <taxon>Colletotrichum</taxon>
        <taxon>Colletotrichum orchidearum species complex</taxon>
    </lineage>
</organism>
<reference evidence="3 4" key="1">
    <citation type="journal article" date="2020" name="Phytopathology">
        <title>Genome Sequence Resources of Colletotrichum truncatum, C. plurivorum, C. musicola, and C. sojae: Four Species Pathogenic to Soybean (Glycine max).</title>
        <authorList>
            <person name="Rogerio F."/>
            <person name="Boufleur T.R."/>
            <person name="Ciampi-Guillardi M."/>
            <person name="Sukno S.A."/>
            <person name="Thon M.R."/>
            <person name="Massola Junior N.S."/>
            <person name="Baroncelli R."/>
        </authorList>
    </citation>
    <scope>NUCLEOTIDE SEQUENCE [LARGE SCALE GENOMIC DNA]</scope>
    <source>
        <strain evidence="3 4">LFN0009</strain>
    </source>
</reference>
<proteinExistence type="predicted"/>
<keyword evidence="4" id="KW-1185">Reference proteome</keyword>
<accession>A0A8H6JVB8</accession>
<evidence type="ECO:0000256" key="2">
    <source>
        <dbReference type="SAM" id="SignalP"/>
    </source>
</evidence>
<evidence type="ECO:0008006" key="5">
    <source>
        <dbReference type="Google" id="ProtNLM"/>
    </source>
</evidence>
<sequence length="80" mass="9499">MRCGSSELLLLLQGLMFGRWTHSCHDNHHHLHRRLHHYGYHRCGYHHETIHVLNRNHNHNEQDTRGEPPTSKSSLIPHDT</sequence>
<keyword evidence="2" id="KW-0732">Signal</keyword>
<evidence type="ECO:0000256" key="1">
    <source>
        <dbReference type="SAM" id="MobiDB-lite"/>
    </source>
</evidence>
<comment type="caution">
    <text evidence="3">The sequence shown here is derived from an EMBL/GenBank/DDBJ whole genome shotgun (WGS) entry which is preliminary data.</text>
</comment>
<evidence type="ECO:0000313" key="3">
    <source>
        <dbReference type="EMBL" id="KAF6820032.1"/>
    </source>
</evidence>
<feature type="chain" id="PRO_5034882474" description="Secreted protein" evidence="2">
    <location>
        <begin position="24"/>
        <end position="80"/>
    </location>
</feature>
<dbReference type="AlphaFoldDB" id="A0A8H6JVB8"/>
<name>A0A8H6JVB8_9PEZI</name>
<feature type="region of interest" description="Disordered" evidence="1">
    <location>
        <begin position="57"/>
        <end position="80"/>
    </location>
</feature>
<protein>
    <recommendedName>
        <fullName evidence="5">Secreted protein</fullName>
    </recommendedName>
</protein>
<feature type="signal peptide" evidence="2">
    <location>
        <begin position="1"/>
        <end position="23"/>
    </location>
</feature>
<gene>
    <name evidence="3" type="ORF">CSOJ01_01100</name>
</gene>
<dbReference type="EMBL" id="WIGN01000007">
    <property type="protein sequence ID" value="KAF6820032.1"/>
    <property type="molecule type" value="Genomic_DNA"/>
</dbReference>